<dbReference type="EMBL" id="AKHW03001485">
    <property type="protein sequence ID" value="KYO42005.1"/>
    <property type="molecule type" value="Genomic_DNA"/>
</dbReference>
<dbReference type="Proteomes" id="UP000050525">
    <property type="component" value="Unassembled WGS sequence"/>
</dbReference>
<sequence>MFLRAAAFIAWIFTSDLNDSLPITVCKQGHFSNQSHLIYLLIERWVFKVGISALNSATNECERQISES</sequence>
<organism evidence="1 2">
    <name type="scientific">Alligator mississippiensis</name>
    <name type="common">American alligator</name>
    <dbReference type="NCBI Taxonomy" id="8496"/>
    <lineage>
        <taxon>Eukaryota</taxon>
        <taxon>Metazoa</taxon>
        <taxon>Chordata</taxon>
        <taxon>Craniata</taxon>
        <taxon>Vertebrata</taxon>
        <taxon>Euteleostomi</taxon>
        <taxon>Archelosauria</taxon>
        <taxon>Archosauria</taxon>
        <taxon>Crocodylia</taxon>
        <taxon>Alligatoridae</taxon>
        <taxon>Alligatorinae</taxon>
        <taxon>Alligator</taxon>
    </lineage>
</organism>
<keyword evidence="2" id="KW-1185">Reference proteome</keyword>
<evidence type="ECO:0000313" key="2">
    <source>
        <dbReference type="Proteomes" id="UP000050525"/>
    </source>
</evidence>
<dbReference type="AlphaFoldDB" id="A0A151P020"/>
<protein>
    <submittedName>
        <fullName evidence="1">Uncharacterized protein</fullName>
    </submittedName>
</protein>
<proteinExistence type="predicted"/>
<accession>A0A151P020</accession>
<name>A0A151P020_ALLMI</name>
<reference evidence="1 2" key="1">
    <citation type="journal article" date="2012" name="Genome Biol.">
        <title>Sequencing three crocodilian genomes to illuminate the evolution of archosaurs and amniotes.</title>
        <authorList>
            <person name="St John J.A."/>
            <person name="Braun E.L."/>
            <person name="Isberg S.R."/>
            <person name="Miles L.G."/>
            <person name="Chong A.Y."/>
            <person name="Gongora J."/>
            <person name="Dalzell P."/>
            <person name="Moran C."/>
            <person name="Bed'hom B."/>
            <person name="Abzhanov A."/>
            <person name="Burgess S.C."/>
            <person name="Cooksey A.M."/>
            <person name="Castoe T.A."/>
            <person name="Crawford N.G."/>
            <person name="Densmore L.D."/>
            <person name="Drew J.C."/>
            <person name="Edwards S.V."/>
            <person name="Faircloth B.C."/>
            <person name="Fujita M.K."/>
            <person name="Greenwold M.J."/>
            <person name="Hoffmann F.G."/>
            <person name="Howard J.M."/>
            <person name="Iguchi T."/>
            <person name="Janes D.E."/>
            <person name="Khan S.Y."/>
            <person name="Kohno S."/>
            <person name="de Koning A.J."/>
            <person name="Lance S.L."/>
            <person name="McCarthy F.M."/>
            <person name="McCormack J.E."/>
            <person name="Merchant M.E."/>
            <person name="Peterson D.G."/>
            <person name="Pollock D.D."/>
            <person name="Pourmand N."/>
            <person name="Raney B.J."/>
            <person name="Roessler K.A."/>
            <person name="Sanford J.R."/>
            <person name="Sawyer R.H."/>
            <person name="Schmidt C.J."/>
            <person name="Triplett E.W."/>
            <person name="Tuberville T.D."/>
            <person name="Venegas-Anaya M."/>
            <person name="Howard J.T."/>
            <person name="Jarvis E.D."/>
            <person name="Guillette L.J.Jr."/>
            <person name="Glenn T.C."/>
            <person name="Green R.E."/>
            <person name="Ray D.A."/>
        </authorList>
    </citation>
    <scope>NUCLEOTIDE SEQUENCE [LARGE SCALE GENOMIC DNA]</scope>
    <source>
        <strain evidence="1">KSC_2009_1</strain>
    </source>
</reference>
<comment type="caution">
    <text evidence="1">The sequence shown here is derived from an EMBL/GenBank/DDBJ whole genome shotgun (WGS) entry which is preliminary data.</text>
</comment>
<evidence type="ECO:0000313" key="1">
    <source>
        <dbReference type="EMBL" id="KYO42005.1"/>
    </source>
</evidence>
<gene>
    <name evidence="1" type="ORF">Y1Q_0002659</name>
</gene>